<dbReference type="EMBL" id="JACETM010000016">
    <property type="protein sequence ID" value="MBA4724034.1"/>
    <property type="molecule type" value="Genomic_DNA"/>
</dbReference>
<comment type="caution">
    <text evidence="2">The sequence shown here is derived from an EMBL/GenBank/DDBJ whole genome shotgun (WGS) entry which is preliminary data.</text>
</comment>
<evidence type="ECO:0000313" key="2">
    <source>
        <dbReference type="EMBL" id="MBA4724034.1"/>
    </source>
</evidence>
<protein>
    <recommendedName>
        <fullName evidence="4">Lipoprotein</fullName>
    </recommendedName>
</protein>
<name>A0A838YI47_9GAMM</name>
<dbReference type="Proteomes" id="UP000585327">
    <property type="component" value="Unassembled WGS sequence"/>
</dbReference>
<reference evidence="2 3" key="1">
    <citation type="submission" date="2020-06" db="EMBL/GenBank/DDBJ databases">
        <title>Dysbiosis in marine aquaculture revealed through microbiome analysis: reverse ecology for environmental sustainability.</title>
        <authorList>
            <person name="Haro-Moreno J.M."/>
            <person name="Coutinho F.H."/>
            <person name="Zaragoza-Solas A."/>
            <person name="Picazo A."/>
            <person name="Almagro-Moreno S."/>
            <person name="Lopez-Perez M."/>
        </authorList>
    </citation>
    <scope>NUCLEOTIDE SEQUENCE [LARGE SCALE GENOMIC DNA]</scope>
    <source>
        <strain evidence="2">MCMED-G42</strain>
    </source>
</reference>
<proteinExistence type="predicted"/>
<sequence length="981" mass="102496">MLHNKLNQLYLLTISIILVSCGGSSTSIVSPGEQGPLTDPTGGGGTGGSSSSILTGECPNSTYITNGSPVAGNTVCAISGVITGDLTLTDDVMYRMLGKVEVGSDMGGDGTKAGGAAGKLTIPAGVVIMGKTSNDYLVVNRGSQIIANGTRSKPIRFTHNTAIEGSVGELERGLWGGIVILGKAPINKCSNDVRGTAACEKVVEGSNALMGGTLADDNSGKLNFVRVEYAGYEIFPGNELNGITFGAVGSATVVDYIQVHNNQDDCVEFFGGTVNVKHLVCTNAGDDNLDIDWGYQGKMQYVVVKQSSDQSDHVVESDNTNADASVGYLTEPRSRPMVANFTFLAQGADEPLKYKEGVSGVYINGIVKNANSQNLVESTNLETIQDGLITPKIQHHSIFMDSAGDTSPFKADTESSGVTAEELQASLIERSTDLVLGTSTLVSDFFLGEAESAVTSAFNINKIDAMCAVGIHSAGETTELCPGFDDGNYTINTWFSATDYIGAFSPGSDLENNWASGWTIGLFTDPECPEGTLESEVLLGKKVCSLQGEITSDLTLVSGNYYKIDGKVAVGKDLGSSGDASGGIAAVLTIEPGVTLFGESGNDYLVIKRGSKINAVGTASAPIIMTGKQDLLGEADIVSTRGLWGGLVLLGRAPINKCAYTQGGTATAAGVRVDPCEREVEGSAGDMMGGESPTDSSGSLKYLRVQYAGYEVFPGNELNGITFGGVGSGTSVDYVQVHNNADDCVEFFGGTVDVKHLICTGADDDNLDIDWGYTGRIQYVIVQQSNDKGDHIVESDNVNSDSAVGYLSEPRSNPIVSNFTFISKGHDEIFKLKEGVSGQYFNGIAVVNSSVTGKETNCIETTFNETVKDGAVTPVFSMNSVALDCSGFIKTDGNATTAEVEAIVRAGSNNLYGSNSGGGSYVNTVIGVVNGSAENSATVTSIPSIYNADGFFETTSYIGAVSGATDDWYKNWTLSGTIEVQ</sequence>
<evidence type="ECO:0000256" key="1">
    <source>
        <dbReference type="SAM" id="MobiDB-lite"/>
    </source>
</evidence>
<evidence type="ECO:0008006" key="4">
    <source>
        <dbReference type="Google" id="ProtNLM"/>
    </source>
</evidence>
<dbReference type="PROSITE" id="PS51257">
    <property type="entry name" value="PROKAR_LIPOPROTEIN"/>
    <property type="match status" value="1"/>
</dbReference>
<dbReference type="PANTHER" id="PTHR41339:SF1">
    <property type="entry name" value="SECRETED PROTEIN"/>
    <property type="match status" value="1"/>
</dbReference>
<gene>
    <name evidence="2" type="ORF">H2021_02335</name>
</gene>
<evidence type="ECO:0000313" key="3">
    <source>
        <dbReference type="Proteomes" id="UP000585327"/>
    </source>
</evidence>
<feature type="region of interest" description="Disordered" evidence="1">
    <location>
        <begin position="29"/>
        <end position="51"/>
    </location>
</feature>
<dbReference type="PANTHER" id="PTHR41339">
    <property type="entry name" value="LIPL48"/>
    <property type="match status" value="1"/>
</dbReference>
<dbReference type="AlphaFoldDB" id="A0A838YI47"/>
<accession>A0A838YI47</accession>
<organism evidence="2 3">
    <name type="scientific">SAR86 cluster bacterium</name>
    <dbReference type="NCBI Taxonomy" id="2030880"/>
    <lineage>
        <taxon>Bacteria</taxon>
        <taxon>Pseudomonadati</taxon>
        <taxon>Pseudomonadota</taxon>
        <taxon>Gammaproteobacteria</taxon>
        <taxon>SAR86 cluster</taxon>
    </lineage>
</organism>